<dbReference type="AlphaFoldDB" id="A0A381PMS3"/>
<dbReference type="SUPFAM" id="SSF53474">
    <property type="entry name" value="alpha/beta-Hydrolases"/>
    <property type="match status" value="1"/>
</dbReference>
<evidence type="ECO:0000259" key="1">
    <source>
        <dbReference type="Pfam" id="PF12146"/>
    </source>
</evidence>
<gene>
    <name evidence="2" type="ORF">METZ01_LOCUS20632</name>
</gene>
<accession>A0A381PMS3</accession>
<name>A0A381PMS3_9ZZZZ</name>
<feature type="domain" description="Serine aminopeptidase S33" evidence="1">
    <location>
        <begin position="1"/>
        <end position="202"/>
    </location>
</feature>
<dbReference type="InterPro" id="IPR000073">
    <property type="entry name" value="AB_hydrolase_1"/>
</dbReference>
<dbReference type="Pfam" id="PF12146">
    <property type="entry name" value="Hydrolase_4"/>
    <property type="match status" value="1"/>
</dbReference>
<dbReference type="InterPro" id="IPR022742">
    <property type="entry name" value="Hydrolase_4"/>
</dbReference>
<proteinExistence type="predicted"/>
<dbReference type="Gene3D" id="3.40.50.1820">
    <property type="entry name" value="alpha/beta hydrolase"/>
    <property type="match status" value="1"/>
</dbReference>
<dbReference type="PANTHER" id="PTHR11614">
    <property type="entry name" value="PHOSPHOLIPASE-RELATED"/>
    <property type="match status" value="1"/>
</dbReference>
<protein>
    <recommendedName>
        <fullName evidence="1">Serine aminopeptidase S33 domain-containing protein</fullName>
    </recommendedName>
</protein>
<reference evidence="2" key="1">
    <citation type="submission" date="2018-05" db="EMBL/GenBank/DDBJ databases">
        <authorList>
            <person name="Lanie J.A."/>
            <person name="Ng W.-L."/>
            <person name="Kazmierczak K.M."/>
            <person name="Andrzejewski T.M."/>
            <person name="Davidsen T.M."/>
            <person name="Wayne K.J."/>
            <person name="Tettelin H."/>
            <person name="Glass J.I."/>
            <person name="Rusch D."/>
            <person name="Podicherti R."/>
            <person name="Tsui H.-C.T."/>
            <person name="Winkler M.E."/>
        </authorList>
    </citation>
    <scope>NUCLEOTIDE SEQUENCE</scope>
</reference>
<evidence type="ECO:0000313" key="2">
    <source>
        <dbReference type="EMBL" id="SUZ67778.1"/>
    </source>
</evidence>
<dbReference type="PRINTS" id="PR00111">
    <property type="entry name" value="ABHYDROLASE"/>
</dbReference>
<sequence length="227" mass="24672">MAADGLAVLTPDHVGHGLSEGERALITDFGLVVDDLGATASTASEKLNVTAPLLLVGHSMGGLLAARFVQRWPNRAAGAAFLGAVIGDWKWAREVLSLPQLPPEDSDPMGMSRDLDACRAYDADPLVYRGLYKRPLLEAEVVALDEFREEINKIRIPVGFFHGTADPFVPYSDSLQAINDMPSAAKTIKLYAEAKHELLNEINKEEVIGDLQAWIDNTLAYETEGSQ</sequence>
<dbReference type="InterPro" id="IPR029058">
    <property type="entry name" value="AB_hydrolase_fold"/>
</dbReference>
<dbReference type="InterPro" id="IPR051044">
    <property type="entry name" value="MAG_DAG_Lipase"/>
</dbReference>
<dbReference type="EMBL" id="UINC01001020">
    <property type="protein sequence ID" value="SUZ67778.1"/>
    <property type="molecule type" value="Genomic_DNA"/>
</dbReference>
<organism evidence="2">
    <name type="scientific">marine metagenome</name>
    <dbReference type="NCBI Taxonomy" id="408172"/>
    <lineage>
        <taxon>unclassified sequences</taxon>
        <taxon>metagenomes</taxon>
        <taxon>ecological metagenomes</taxon>
    </lineage>
</organism>